<dbReference type="PANTHER" id="PTHR47505">
    <property type="entry name" value="DNA UTILIZATION PROTEIN YHGH"/>
    <property type="match status" value="1"/>
</dbReference>
<dbReference type="Proteomes" id="UP000295830">
    <property type="component" value="Unassembled WGS sequence"/>
</dbReference>
<evidence type="ECO:0000256" key="1">
    <source>
        <dbReference type="ARBA" id="ARBA00008007"/>
    </source>
</evidence>
<gene>
    <name evidence="2" type="ORF">DES49_1097</name>
</gene>
<dbReference type="CDD" id="cd06223">
    <property type="entry name" value="PRTases_typeI"/>
    <property type="match status" value="1"/>
</dbReference>
<dbReference type="InterPro" id="IPR051910">
    <property type="entry name" value="ComF/GntX_DNA_util-trans"/>
</dbReference>
<dbReference type="AlphaFoldDB" id="A0A4R7K0B2"/>
<dbReference type="OrthoDB" id="9793412at2"/>
<comment type="caution">
    <text evidence="2">The sequence shown here is derived from an EMBL/GenBank/DDBJ whole genome shotgun (WGS) entry which is preliminary data.</text>
</comment>
<sequence>MIRIARTLSTWATRWVNSGRCGLHLSRCVLCLARAGRTGLCEPCLQDLPANHTACERCALPLTAPNPQRLCSACLLRSPAQDFCLTPWRYEFPIDQMIRRYKYDGWRAPGRALALNWADQVTGTLPEIPQALIPAPIAPERLPERGFSQTAEIADWISRETGTPLETGLLQRHPGYQPQAGLDRGKRRRNLQGAFYVTTRTGMPEHVAIVEDVITTGASGDAMAACLREAGIRRVDLWALARTP</sequence>
<reference evidence="2 3" key="1">
    <citation type="submission" date="2019-03" db="EMBL/GenBank/DDBJ databases">
        <title>Genomic Encyclopedia of Type Strains, Phase IV (KMG-IV): sequencing the most valuable type-strain genomes for metagenomic binning, comparative biology and taxonomic classification.</title>
        <authorList>
            <person name="Goeker M."/>
        </authorList>
    </citation>
    <scope>NUCLEOTIDE SEQUENCE [LARGE SCALE GENOMIC DNA]</scope>
    <source>
        <strain evidence="2 3">DSM 15505</strain>
    </source>
</reference>
<evidence type="ECO:0000313" key="3">
    <source>
        <dbReference type="Proteomes" id="UP000295830"/>
    </source>
</evidence>
<name>A0A4R7K0B2_9GAMM</name>
<keyword evidence="3" id="KW-1185">Reference proteome</keyword>
<comment type="similarity">
    <text evidence="1">Belongs to the ComF/GntX family.</text>
</comment>
<dbReference type="EMBL" id="SOAX01000002">
    <property type="protein sequence ID" value="TDT43283.1"/>
    <property type="molecule type" value="Genomic_DNA"/>
</dbReference>
<dbReference type="InterPro" id="IPR029057">
    <property type="entry name" value="PRTase-like"/>
</dbReference>
<proteinExistence type="inferred from homology"/>
<organism evidence="2 3">
    <name type="scientific">Halospina denitrificans</name>
    <dbReference type="NCBI Taxonomy" id="332522"/>
    <lineage>
        <taxon>Bacteria</taxon>
        <taxon>Pseudomonadati</taxon>
        <taxon>Pseudomonadota</taxon>
        <taxon>Gammaproteobacteria</taxon>
        <taxon>Halospina</taxon>
    </lineage>
</organism>
<dbReference type="Gene3D" id="3.40.50.2020">
    <property type="match status" value="1"/>
</dbReference>
<dbReference type="InterPro" id="IPR000836">
    <property type="entry name" value="PRTase_dom"/>
</dbReference>
<dbReference type="SUPFAM" id="SSF53271">
    <property type="entry name" value="PRTase-like"/>
    <property type="match status" value="1"/>
</dbReference>
<protein>
    <submittedName>
        <fullName evidence="2">ComF family protein</fullName>
    </submittedName>
</protein>
<dbReference type="RefSeq" id="WP_133735361.1">
    <property type="nucleotide sequence ID" value="NZ_SOAX01000002.1"/>
</dbReference>
<evidence type="ECO:0000313" key="2">
    <source>
        <dbReference type="EMBL" id="TDT43283.1"/>
    </source>
</evidence>
<dbReference type="PANTHER" id="PTHR47505:SF1">
    <property type="entry name" value="DNA UTILIZATION PROTEIN YHGH"/>
    <property type="match status" value="1"/>
</dbReference>
<accession>A0A4R7K0B2</accession>